<dbReference type="STRING" id="1465756.BIV18_08395"/>
<sequence length="174" mass="20800">MNINREEFEEILKKIILQMSNKKRINFIFSNPWDNRYFVALDAIKTLNINKSCVISKKLSDCYINKISNYLKWDEIIYLDCEKLDQIAENDAFFLNIKLKNIVNVILFNEDELESKLVMKLFENGKDVYLWKETVKKVTGREPKRYIDKLLGYYDEILSYGVKIVDIEEVNKYE</sequence>
<keyword evidence="2" id="KW-1185">Reference proteome</keyword>
<proteinExistence type="predicted"/>
<evidence type="ECO:0000313" key="2">
    <source>
        <dbReference type="Proteomes" id="UP000187166"/>
    </source>
</evidence>
<protein>
    <submittedName>
        <fullName evidence="1">Uncharacterized protein</fullName>
    </submittedName>
</protein>
<dbReference type="EMBL" id="MJIH01000001">
    <property type="protein sequence ID" value="OLR65532.1"/>
    <property type="molecule type" value="Genomic_DNA"/>
</dbReference>
<comment type="caution">
    <text evidence="1">The sequence shown here is derived from an EMBL/GenBank/DDBJ whole genome shotgun (WGS) entry which is preliminary data.</text>
</comment>
<organism evidence="1 2">
    <name type="scientific">Peptoniphilus porci</name>
    <dbReference type="NCBI Taxonomy" id="2652280"/>
    <lineage>
        <taxon>Bacteria</taxon>
        <taxon>Bacillati</taxon>
        <taxon>Bacillota</taxon>
        <taxon>Tissierellia</taxon>
        <taxon>Tissierellales</taxon>
        <taxon>Peptoniphilaceae</taxon>
        <taxon>Peptoniphilus</taxon>
    </lineage>
</organism>
<dbReference type="Proteomes" id="UP000187166">
    <property type="component" value="Unassembled WGS sequence"/>
</dbReference>
<dbReference type="AlphaFoldDB" id="A0A1U7M1H6"/>
<gene>
    <name evidence="1" type="ORF">BIV18_08395</name>
</gene>
<name>A0A1U7M1H6_9FIRM</name>
<reference evidence="1 2" key="1">
    <citation type="journal article" date="2016" name="Appl. Environ. Microbiol.">
        <title>Function and Phylogeny of Bacterial Butyryl Coenzyme A:Acetate Transferases and Their Diversity in the Proximal Colon of Swine.</title>
        <authorList>
            <person name="Trachsel J."/>
            <person name="Bayles D.O."/>
            <person name="Looft T."/>
            <person name="Levine U.Y."/>
            <person name="Allen H.K."/>
        </authorList>
    </citation>
    <scope>NUCLEOTIDE SEQUENCE [LARGE SCALE GENOMIC DNA]</scope>
    <source>
        <strain evidence="1 2">35-6-1</strain>
    </source>
</reference>
<evidence type="ECO:0000313" key="1">
    <source>
        <dbReference type="EMBL" id="OLR65532.1"/>
    </source>
</evidence>
<accession>A0A1U7M1H6</accession>